<gene>
    <name evidence="3" type="ORF">JK636_01020</name>
</gene>
<feature type="domain" description="Beta-lactamase class A catalytic" evidence="2">
    <location>
        <begin position="90"/>
        <end position="287"/>
    </location>
</feature>
<evidence type="ECO:0000256" key="1">
    <source>
        <dbReference type="SAM" id="MobiDB-lite"/>
    </source>
</evidence>
<dbReference type="Proteomes" id="UP000632377">
    <property type="component" value="Unassembled WGS sequence"/>
</dbReference>
<dbReference type="InterPro" id="IPR012338">
    <property type="entry name" value="Beta-lactam/transpept-like"/>
</dbReference>
<accession>A0ABS1T5E1</accession>
<protein>
    <submittedName>
        <fullName evidence="3">Serine hydrolase</fullName>
    </submittedName>
</protein>
<name>A0ABS1T5E1_9CLOT</name>
<dbReference type="InterPro" id="IPR045155">
    <property type="entry name" value="Beta-lactam_cat"/>
</dbReference>
<keyword evidence="4" id="KW-1185">Reference proteome</keyword>
<reference evidence="3 4" key="1">
    <citation type="submission" date="2021-01" db="EMBL/GenBank/DDBJ databases">
        <title>Genome public.</title>
        <authorList>
            <person name="Liu C."/>
            <person name="Sun Q."/>
        </authorList>
    </citation>
    <scope>NUCLEOTIDE SEQUENCE [LARGE SCALE GENOMIC DNA]</scope>
    <source>
        <strain evidence="3 4">YIM B02515</strain>
    </source>
</reference>
<dbReference type="Gene3D" id="3.40.710.10">
    <property type="entry name" value="DD-peptidase/beta-lactamase superfamily"/>
    <property type="match status" value="1"/>
</dbReference>
<dbReference type="EMBL" id="JAESWC010000001">
    <property type="protein sequence ID" value="MBL4934332.1"/>
    <property type="molecule type" value="Genomic_DNA"/>
</dbReference>
<evidence type="ECO:0000259" key="2">
    <source>
        <dbReference type="Pfam" id="PF13354"/>
    </source>
</evidence>
<dbReference type="PANTHER" id="PTHR35333:SF3">
    <property type="entry name" value="BETA-LACTAMASE-TYPE TRANSPEPTIDASE FOLD CONTAINING PROTEIN"/>
    <property type="match status" value="1"/>
</dbReference>
<evidence type="ECO:0000313" key="4">
    <source>
        <dbReference type="Proteomes" id="UP000632377"/>
    </source>
</evidence>
<feature type="compositionally biased region" description="Polar residues" evidence="1">
    <location>
        <begin position="28"/>
        <end position="46"/>
    </location>
</feature>
<proteinExistence type="predicted"/>
<keyword evidence="3" id="KW-0378">Hydrolase</keyword>
<comment type="caution">
    <text evidence="3">The sequence shown here is derived from an EMBL/GenBank/DDBJ whole genome shotgun (WGS) entry which is preliminary data.</text>
</comment>
<organism evidence="3 4">
    <name type="scientific">Clostridium rhizosphaerae</name>
    <dbReference type="NCBI Taxonomy" id="2803861"/>
    <lineage>
        <taxon>Bacteria</taxon>
        <taxon>Bacillati</taxon>
        <taxon>Bacillota</taxon>
        <taxon>Clostridia</taxon>
        <taxon>Eubacteriales</taxon>
        <taxon>Clostridiaceae</taxon>
        <taxon>Clostridium</taxon>
    </lineage>
</organism>
<dbReference type="InterPro" id="IPR000871">
    <property type="entry name" value="Beta-lactam_class-A"/>
</dbReference>
<dbReference type="PANTHER" id="PTHR35333">
    <property type="entry name" value="BETA-LACTAMASE"/>
    <property type="match status" value="1"/>
</dbReference>
<feature type="region of interest" description="Disordered" evidence="1">
    <location>
        <begin position="28"/>
        <end position="51"/>
    </location>
</feature>
<dbReference type="Pfam" id="PF13354">
    <property type="entry name" value="Beta-lactamase2"/>
    <property type="match status" value="1"/>
</dbReference>
<dbReference type="SUPFAM" id="SSF56601">
    <property type="entry name" value="beta-lactamase/transpeptidase-like"/>
    <property type="match status" value="1"/>
</dbReference>
<evidence type="ECO:0000313" key="3">
    <source>
        <dbReference type="EMBL" id="MBL4934332.1"/>
    </source>
</evidence>
<sequence>MGIVLIIVSAAGFDPYVKKIKKTAQASGEVSNQSVPPAVSNDNSLSYEEERDKLNEEKLRLQINKQNEQKRQALEDQIKSYLGKNIDNVGISYYDINSGKQIIINGDKTFLAGSTVKVQMNMVLYDMFQKGQISSSESLKYTPDCYEEGTGILQGQSLISPIPIQTLSDYSILHSDNIATNMIIKKLGYQNMRNLIDEKLGHATDHSENYITANDETALLKLLYSNPENNPFYSKLITNMKITDFHDRIDLYIPQEIAAHKIGDYSNYVNDVGIVYTENPYILSVYTQGVSNASEVIGHISKMIYDYQISKVN</sequence>
<dbReference type="GO" id="GO:0016787">
    <property type="term" value="F:hydrolase activity"/>
    <property type="evidence" value="ECO:0007669"/>
    <property type="project" value="UniProtKB-KW"/>
</dbReference>